<reference evidence="2" key="1">
    <citation type="submission" date="2019-08" db="EMBL/GenBank/DDBJ databases">
        <authorList>
            <person name="Kucharzyk K."/>
            <person name="Murdoch R.W."/>
            <person name="Higgins S."/>
            <person name="Loffler F."/>
        </authorList>
    </citation>
    <scope>NUCLEOTIDE SEQUENCE</scope>
</reference>
<name>A0A645DK12_9ZZZZ</name>
<keyword evidence="2" id="KW-0808">Transferase</keyword>
<dbReference type="EC" id="2.7.11.1" evidence="2"/>
<feature type="domain" description="PASTA" evidence="1">
    <location>
        <begin position="55"/>
        <end position="123"/>
    </location>
</feature>
<proteinExistence type="predicted"/>
<comment type="caution">
    <text evidence="2">The sequence shown here is derived from an EMBL/GenBank/DDBJ whole genome shotgun (WGS) entry which is preliminary data.</text>
</comment>
<dbReference type="CDD" id="cd06575">
    <property type="entry name" value="PASTA_Pbp2x-like_2"/>
    <property type="match status" value="1"/>
</dbReference>
<feature type="domain" description="PASTA" evidence="1">
    <location>
        <begin position="128"/>
        <end position="189"/>
    </location>
</feature>
<dbReference type="SMART" id="SM00740">
    <property type="entry name" value="PASTA"/>
    <property type="match status" value="3"/>
</dbReference>
<evidence type="ECO:0000259" key="1">
    <source>
        <dbReference type="PROSITE" id="PS51178"/>
    </source>
</evidence>
<dbReference type="EMBL" id="VSSQ01037163">
    <property type="protein sequence ID" value="MPM89784.1"/>
    <property type="molecule type" value="Genomic_DNA"/>
</dbReference>
<protein>
    <submittedName>
        <fullName evidence="2">Serine/threonine-protein kinase PK-1</fullName>
        <ecNumber evidence="2">2.7.11.1</ecNumber>
    </submittedName>
</protein>
<sequence>MAQDYIVNLGFKVGKITEENSEEVAQGLVISSDPGPKSKLKKNDIVNLVISKGSAIKYKVAPNLSNMTLDEAKNVLSVSNLKLGEATAVLTDDKSKDGKIFNQSIAPNTKIKEQEAISVNYYKYQDPDAGKITVPNFVGKSVKDAQDITKELGLNLQVNGDTKNVIEKQDKAPNSKVEKGTTITLTTAAKKDDNKGD</sequence>
<feature type="domain" description="PASTA" evidence="1">
    <location>
        <begin position="1"/>
        <end position="52"/>
    </location>
</feature>
<dbReference type="CDD" id="cd06577">
    <property type="entry name" value="PASTA_pknB"/>
    <property type="match status" value="2"/>
</dbReference>
<dbReference type="Gene3D" id="3.30.10.20">
    <property type="match status" value="3"/>
</dbReference>
<accession>A0A645DK12</accession>
<organism evidence="2">
    <name type="scientific">bioreactor metagenome</name>
    <dbReference type="NCBI Taxonomy" id="1076179"/>
    <lineage>
        <taxon>unclassified sequences</taxon>
        <taxon>metagenomes</taxon>
        <taxon>ecological metagenomes</taxon>
    </lineage>
</organism>
<dbReference type="PROSITE" id="PS51178">
    <property type="entry name" value="PASTA"/>
    <property type="match status" value="3"/>
</dbReference>
<gene>
    <name evidence="2" type="primary">spk1_3</name>
    <name evidence="2" type="ORF">SDC9_136896</name>
</gene>
<dbReference type="InterPro" id="IPR005543">
    <property type="entry name" value="PASTA_dom"/>
</dbReference>
<keyword evidence="2" id="KW-0418">Kinase</keyword>
<dbReference type="GO" id="GO:0004674">
    <property type="term" value="F:protein serine/threonine kinase activity"/>
    <property type="evidence" value="ECO:0007669"/>
    <property type="project" value="UniProtKB-EC"/>
</dbReference>
<dbReference type="AlphaFoldDB" id="A0A645DK12"/>
<evidence type="ECO:0000313" key="2">
    <source>
        <dbReference type="EMBL" id="MPM89784.1"/>
    </source>
</evidence>
<dbReference type="SUPFAM" id="SSF54184">
    <property type="entry name" value="Penicillin-binding protein 2x (pbp-2x), c-terminal domain"/>
    <property type="match status" value="1"/>
</dbReference>
<dbReference type="Pfam" id="PF03793">
    <property type="entry name" value="PASTA"/>
    <property type="match status" value="3"/>
</dbReference>